<accession>A0A1F8CJU9</accession>
<proteinExistence type="predicted"/>
<dbReference type="EMBL" id="MGHS01000039">
    <property type="protein sequence ID" value="OGM76129.1"/>
    <property type="molecule type" value="Genomic_DNA"/>
</dbReference>
<evidence type="ECO:0000313" key="2">
    <source>
        <dbReference type="EMBL" id="OGM76129.1"/>
    </source>
</evidence>
<comment type="caution">
    <text evidence="2">The sequence shown here is derived from an EMBL/GenBank/DDBJ whole genome shotgun (WGS) entry which is preliminary data.</text>
</comment>
<feature type="region of interest" description="Disordered" evidence="1">
    <location>
        <begin position="42"/>
        <end position="68"/>
    </location>
</feature>
<reference evidence="2 3" key="1">
    <citation type="journal article" date="2016" name="Nat. Commun.">
        <title>Thousands of microbial genomes shed light on interconnected biogeochemical processes in an aquifer system.</title>
        <authorList>
            <person name="Anantharaman K."/>
            <person name="Brown C.T."/>
            <person name="Hug L.A."/>
            <person name="Sharon I."/>
            <person name="Castelle C.J."/>
            <person name="Probst A.J."/>
            <person name="Thomas B.C."/>
            <person name="Singh A."/>
            <person name="Wilkins M.J."/>
            <person name="Karaoz U."/>
            <person name="Brodie E.L."/>
            <person name="Williams K.H."/>
            <person name="Hubbard S.S."/>
            <person name="Banfield J.F."/>
        </authorList>
    </citation>
    <scope>NUCLEOTIDE SEQUENCE [LARGE SCALE GENOMIC DNA]</scope>
</reference>
<gene>
    <name evidence="2" type="ORF">A2210_02865</name>
</gene>
<dbReference type="Proteomes" id="UP000177855">
    <property type="component" value="Unassembled WGS sequence"/>
</dbReference>
<evidence type="ECO:0000256" key="1">
    <source>
        <dbReference type="SAM" id="MobiDB-lite"/>
    </source>
</evidence>
<organism evidence="2 3">
    <name type="scientific">Candidatus Woesebacteria bacterium RIFOXYA1_FULL_40_18</name>
    <dbReference type="NCBI Taxonomy" id="1802532"/>
    <lineage>
        <taxon>Bacteria</taxon>
        <taxon>Candidatus Woeseibacteriota</taxon>
    </lineage>
</organism>
<dbReference type="STRING" id="1802532.A2210_02865"/>
<protein>
    <submittedName>
        <fullName evidence="2">Uncharacterized protein</fullName>
    </submittedName>
</protein>
<name>A0A1F8CJU9_9BACT</name>
<dbReference type="AlphaFoldDB" id="A0A1F8CJU9"/>
<sequence>MTEDDKHILLDNIVKVELFPKSIEDLLNQKLQYKPTGTETVIKPSSKKSTGGYTAEIDDSHPGAPPINVTAETRKELDEKIKKAGLQKRTMTITKDQSPQE</sequence>
<evidence type="ECO:0000313" key="3">
    <source>
        <dbReference type="Proteomes" id="UP000177855"/>
    </source>
</evidence>